<keyword evidence="4" id="KW-1185">Reference proteome</keyword>
<accession>A0ABU7U3P1</accession>
<dbReference type="EMBL" id="JAWJZY010000005">
    <property type="protein sequence ID" value="MEE8659465.1"/>
    <property type="molecule type" value="Genomic_DNA"/>
</dbReference>
<evidence type="ECO:0000259" key="2">
    <source>
        <dbReference type="Pfam" id="PF25455"/>
    </source>
</evidence>
<name>A0ABU7U3P1_9PROT</name>
<evidence type="ECO:0000313" key="3">
    <source>
        <dbReference type="EMBL" id="MEE8659465.1"/>
    </source>
</evidence>
<sequence>MACARLSDRRVISISGPDRVAFLQGLVSNDVATCDARTMIWAALLTPKGRYRADFFLSARDDRLLLDIDETRADATLTQLKRYSLRAKIEISLLQGQVFAGWDAPPPSGACADPRLPQAGWRKIILDGADTLQCDHDLSDYAARCLALGLPPSSIYQIDETLLLEANFDLLHGISWTKGCYVGQEVTARMHYRGGVKKRLVPVKTSQACLPAPGTILMLDDGQEAGEIRLVFGQSGFALLRKPFWRRSFRHNGVDIIPSPPAWFPIDDSDI</sequence>
<dbReference type="RefSeq" id="WP_394820278.1">
    <property type="nucleotide sequence ID" value="NZ_JAWJZY010000005.1"/>
</dbReference>
<proteinExistence type="predicted"/>
<feature type="domain" description="CAF17 C-terminal" evidence="2">
    <location>
        <begin position="197"/>
        <end position="265"/>
    </location>
</feature>
<keyword evidence="1" id="KW-0809">Transit peptide</keyword>
<dbReference type="InterPro" id="IPR017703">
    <property type="entry name" value="YgfZ/GCV_T_CS"/>
</dbReference>
<dbReference type="NCBIfam" id="TIGR03317">
    <property type="entry name" value="ygfZ_signature"/>
    <property type="match status" value="1"/>
</dbReference>
<dbReference type="Pfam" id="PF25455">
    <property type="entry name" value="Beta-barrel_CAF17_C"/>
    <property type="match status" value="1"/>
</dbReference>
<evidence type="ECO:0000256" key="1">
    <source>
        <dbReference type="ARBA" id="ARBA00022946"/>
    </source>
</evidence>
<gene>
    <name evidence="3" type="ORF">DOFOFD_10655</name>
</gene>
<dbReference type="PANTHER" id="PTHR22602">
    <property type="entry name" value="TRANSFERASE CAF17, MITOCHONDRIAL-RELATED"/>
    <property type="match status" value="1"/>
</dbReference>
<dbReference type="SUPFAM" id="SSF103025">
    <property type="entry name" value="Folate-binding domain"/>
    <property type="match status" value="1"/>
</dbReference>
<dbReference type="Gene3D" id="3.30.1360.120">
    <property type="entry name" value="Probable tRNA modification gtpase trme, domain 1"/>
    <property type="match status" value="2"/>
</dbReference>
<protein>
    <submittedName>
        <fullName evidence="3">Aminomethyltransferase</fullName>
    </submittedName>
</protein>
<dbReference type="InterPro" id="IPR027266">
    <property type="entry name" value="TrmE/GcvT-like"/>
</dbReference>
<organism evidence="3 4">
    <name type="scientific">Sorlinia euscelidii</name>
    <dbReference type="NCBI Taxonomy" id="3081148"/>
    <lineage>
        <taxon>Bacteria</taxon>
        <taxon>Pseudomonadati</taxon>
        <taxon>Pseudomonadota</taxon>
        <taxon>Alphaproteobacteria</taxon>
        <taxon>Acetobacterales</taxon>
        <taxon>Acetobacteraceae</taxon>
        <taxon>Sorlinia</taxon>
    </lineage>
</organism>
<comment type="caution">
    <text evidence="3">The sequence shown here is derived from an EMBL/GenBank/DDBJ whole genome shotgun (WGS) entry which is preliminary data.</text>
</comment>
<dbReference type="InterPro" id="IPR045179">
    <property type="entry name" value="YgfZ/GcvT"/>
</dbReference>
<dbReference type="PANTHER" id="PTHR22602:SF0">
    <property type="entry name" value="TRANSFERASE CAF17, MITOCHONDRIAL-RELATED"/>
    <property type="match status" value="1"/>
</dbReference>
<evidence type="ECO:0000313" key="4">
    <source>
        <dbReference type="Proteomes" id="UP001312908"/>
    </source>
</evidence>
<reference evidence="3 4" key="1">
    <citation type="submission" date="2023-10" db="EMBL/GenBank/DDBJ databases">
        <title>Sorlinia euscelidii gen. nov., sp. nov., an acetic acid bacteria isolated from the gut of Euscelidius variegatus emitter.</title>
        <authorList>
            <person name="Michoud G."/>
            <person name="Marasco R."/>
            <person name="Seferji K."/>
            <person name="Gonella E."/>
            <person name="Garuglieri E."/>
            <person name="Alma A."/>
            <person name="Mapelli F."/>
            <person name="Borin S."/>
            <person name="Daffonchio D."/>
            <person name="Crotti E."/>
        </authorList>
    </citation>
    <scope>NUCLEOTIDE SEQUENCE [LARGE SCALE GENOMIC DNA]</scope>
    <source>
        <strain evidence="3 4">EV16P</strain>
    </source>
</reference>
<dbReference type="InterPro" id="IPR057460">
    <property type="entry name" value="CAF17_C"/>
</dbReference>
<dbReference type="Proteomes" id="UP001312908">
    <property type="component" value="Unassembled WGS sequence"/>
</dbReference>